<evidence type="ECO:0000313" key="3">
    <source>
        <dbReference type="EMBL" id="AZZ56497.1"/>
    </source>
</evidence>
<protein>
    <submittedName>
        <fullName evidence="3">Cupin domain-containing protein</fullName>
    </submittedName>
</protein>
<dbReference type="KEGG" id="ria:C7V51_11885"/>
<sequence>MLPLREAAGVNVRRIAATLTAAVARRDIPNTAFSPWDDHLMDQLPVQRVTLDSLKLGEASFATVEVRRITIAPNIHPGAHWHNGPVIGIVESGSVHFHVKGEEPVILHAGDTFYEPADTTIVRFDATHEGVTFVGWFPLSAGTDTELTMGEFSRSSPRRASSPTDPQ</sequence>
<dbReference type="InterPro" id="IPR014710">
    <property type="entry name" value="RmlC-like_jellyroll"/>
</dbReference>
<evidence type="ECO:0000259" key="2">
    <source>
        <dbReference type="Pfam" id="PF07883"/>
    </source>
</evidence>
<organism evidence="3 4">
    <name type="scientific">Rathayibacter iranicus</name>
    <dbReference type="NCBI Taxonomy" id="59737"/>
    <lineage>
        <taxon>Bacteria</taxon>
        <taxon>Bacillati</taxon>
        <taxon>Actinomycetota</taxon>
        <taxon>Actinomycetes</taxon>
        <taxon>Micrococcales</taxon>
        <taxon>Microbacteriaceae</taxon>
        <taxon>Rathayibacter</taxon>
    </lineage>
</organism>
<dbReference type="InterPro" id="IPR011051">
    <property type="entry name" value="RmlC_Cupin_sf"/>
</dbReference>
<feature type="domain" description="Cupin type-2" evidence="2">
    <location>
        <begin position="69"/>
        <end position="119"/>
    </location>
</feature>
<reference evidence="3 4" key="1">
    <citation type="submission" date="2018-03" db="EMBL/GenBank/DDBJ databases">
        <title>Bacteriophage NCPPB3778 and a type I-E CRISPR drive the evolution of the US Biological Select Agent, Rathayibacter toxicus.</title>
        <authorList>
            <person name="Davis E.W.II."/>
            <person name="Tabima J.F."/>
            <person name="Weisberg A.J."/>
            <person name="Dantas Lopes L."/>
            <person name="Wiseman M.S."/>
            <person name="Wiseman M.S."/>
            <person name="Pupko T."/>
            <person name="Belcher M.S."/>
            <person name="Sechler A.J."/>
            <person name="Tancos M.A."/>
            <person name="Schroeder B.K."/>
            <person name="Murray T.D."/>
            <person name="Luster D.G."/>
            <person name="Schneider W.L."/>
            <person name="Rogers E."/>
            <person name="Andreote F.D."/>
            <person name="Grunwald N.J."/>
            <person name="Putnam M.L."/>
            <person name="Chang J.H."/>
        </authorList>
    </citation>
    <scope>NUCLEOTIDE SEQUENCE [LARGE SCALE GENOMIC DNA]</scope>
    <source>
        <strain evidence="3 4">NCCPB 2253</strain>
    </source>
</reference>
<feature type="region of interest" description="Disordered" evidence="1">
    <location>
        <begin position="148"/>
        <end position="167"/>
    </location>
</feature>
<evidence type="ECO:0000313" key="4">
    <source>
        <dbReference type="Proteomes" id="UP000283946"/>
    </source>
</evidence>
<name>A0AAD1AFH1_9MICO</name>
<gene>
    <name evidence="3" type="ORF">C7V51_11885</name>
</gene>
<feature type="compositionally biased region" description="Low complexity" evidence="1">
    <location>
        <begin position="153"/>
        <end position="167"/>
    </location>
</feature>
<proteinExistence type="predicted"/>
<dbReference type="EMBL" id="CP028130">
    <property type="protein sequence ID" value="AZZ56497.1"/>
    <property type="molecule type" value="Genomic_DNA"/>
</dbReference>
<dbReference type="Proteomes" id="UP000283946">
    <property type="component" value="Chromosome"/>
</dbReference>
<dbReference type="InterPro" id="IPR013096">
    <property type="entry name" value="Cupin_2"/>
</dbReference>
<dbReference type="SUPFAM" id="SSF51182">
    <property type="entry name" value="RmlC-like cupins"/>
    <property type="match status" value="1"/>
</dbReference>
<evidence type="ECO:0000256" key="1">
    <source>
        <dbReference type="SAM" id="MobiDB-lite"/>
    </source>
</evidence>
<dbReference type="Gene3D" id="2.60.120.10">
    <property type="entry name" value="Jelly Rolls"/>
    <property type="match status" value="1"/>
</dbReference>
<accession>A0AAD1AFH1</accession>
<dbReference type="AlphaFoldDB" id="A0AAD1AFH1"/>
<dbReference type="Pfam" id="PF07883">
    <property type="entry name" value="Cupin_2"/>
    <property type="match status" value="1"/>
</dbReference>